<evidence type="ECO:0000256" key="5">
    <source>
        <dbReference type="ARBA" id="ARBA00022598"/>
    </source>
</evidence>
<dbReference type="GO" id="GO:0004820">
    <property type="term" value="F:glycine-tRNA ligase activity"/>
    <property type="evidence" value="ECO:0007669"/>
    <property type="project" value="UniProtKB-EC"/>
</dbReference>
<dbReference type="Proteomes" id="UP001215503">
    <property type="component" value="Unassembled WGS sequence"/>
</dbReference>
<feature type="compositionally biased region" description="Basic and acidic residues" evidence="12">
    <location>
        <begin position="62"/>
        <end position="78"/>
    </location>
</feature>
<dbReference type="InterPro" id="IPR008909">
    <property type="entry name" value="DALR_anticod-bd"/>
</dbReference>
<dbReference type="Pfam" id="PF05746">
    <property type="entry name" value="DALR_1"/>
    <property type="match status" value="1"/>
</dbReference>
<dbReference type="Pfam" id="PF02092">
    <property type="entry name" value="tRNA_synt_2f"/>
    <property type="match status" value="1"/>
</dbReference>
<feature type="domain" description="DALR anticodon binding" evidence="13">
    <location>
        <begin position="626"/>
        <end position="729"/>
    </location>
</feature>
<evidence type="ECO:0000256" key="7">
    <source>
        <dbReference type="ARBA" id="ARBA00022840"/>
    </source>
</evidence>
<feature type="region of interest" description="Disordered" evidence="12">
    <location>
        <begin position="57"/>
        <end position="79"/>
    </location>
</feature>
<keyword evidence="4 11" id="KW-0963">Cytoplasm</keyword>
<evidence type="ECO:0000256" key="1">
    <source>
        <dbReference type="ARBA" id="ARBA00004496"/>
    </source>
</evidence>
<keyword evidence="6 11" id="KW-0547">Nucleotide-binding</keyword>
<dbReference type="PROSITE" id="PS50861">
    <property type="entry name" value="AA_TRNA_LIGASE_II_GLYAB"/>
    <property type="match status" value="1"/>
</dbReference>
<evidence type="ECO:0000256" key="10">
    <source>
        <dbReference type="ARBA" id="ARBA00047937"/>
    </source>
</evidence>
<evidence type="ECO:0000256" key="2">
    <source>
        <dbReference type="ARBA" id="ARBA00008226"/>
    </source>
</evidence>
<dbReference type="InterPro" id="IPR015944">
    <property type="entry name" value="Gly-tRNA-synth_bsu"/>
</dbReference>
<dbReference type="EMBL" id="JARHUD010000002">
    <property type="protein sequence ID" value="MDF2095128.1"/>
    <property type="molecule type" value="Genomic_DNA"/>
</dbReference>
<keyword evidence="5 11" id="KW-0436">Ligase</keyword>
<evidence type="ECO:0000259" key="13">
    <source>
        <dbReference type="Pfam" id="PF05746"/>
    </source>
</evidence>
<dbReference type="EC" id="6.1.1.14" evidence="11"/>
<evidence type="ECO:0000256" key="9">
    <source>
        <dbReference type="ARBA" id="ARBA00023146"/>
    </source>
</evidence>
<comment type="caution">
    <text evidence="14">The sequence shown here is derived from an EMBL/GenBank/DDBJ whole genome shotgun (WGS) entry which is preliminary data.</text>
</comment>
<evidence type="ECO:0000313" key="15">
    <source>
        <dbReference type="Proteomes" id="UP001215503"/>
    </source>
</evidence>
<comment type="subcellular location">
    <subcellularLocation>
        <location evidence="1 11">Cytoplasm</location>
    </subcellularLocation>
</comment>
<gene>
    <name evidence="11 14" type="primary">glyS</name>
    <name evidence="14" type="ORF">P2G67_03965</name>
</gene>
<keyword evidence="7 11" id="KW-0067">ATP-binding</keyword>
<sequence>MPELLFEILSEEIPARMQQRAVADLERIAGEKLQAAGLQYESLGSLVTPRRLTLHVAGLPERQPDVTEERKGPKEGAPEKALQGFVKGAGLSSLDEAELRDTPKGRFYFAVRHVQGRATRSVLPEVLVDVIRALGWPKSMRWAEGEFRWVRPMQNILAVFDGEALQGGLDLGGERRLAFTDGTVGHRFLAPDSFLVRDHEGYVESLKQAFVIPDFDERRKSIVEQCSALAHAAGLAVRPDSGLIDEVTGLVEWPCVLMGRIATELMTLPPEVLVTSMRSHQRYFSLMKPDGRLADRFLVVANLEAPADSELAATIVAGNERVLRARLADAAFFWDQDRKQRLETRIPALRPMVFHAKLGSLEEKVLRVAVLARSLAAQLGTDTALADRAAMLAKADLTTGMVGEFPELQGVMGRYYAANDGEAEEVAAAIAEHYAPLGPNDACPSAPVSVAVALADKLDTLAGFWAIGETPTGSKDPYALRRAALGVIRLIVENGLRLPLARVLAEAVAPILNEMKLREQLAPIEALDRLVQEGSSGQRLVELETNLLKNLDIAEVDEGRIAFVVNALLAFFADRMKVVLREKGVRHDLVTAVFNLGGEDDLVRLLARVDALAGFLESEEGANLLIAFRRAANIVRIEAKKDGRDYLGPADASALVVDEEQALHKALQTAEAQARDALAREDFTAAMAALARLRAPVDGFFDKVTVNAEDPGLRANRLALLAQIGGTLGQVADFSAIEG</sequence>
<evidence type="ECO:0000256" key="11">
    <source>
        <dbReference type="HAMAP-Rule" id="MF_00255"/>
    </source>
</evidence>
<evidence type="ECO:0000256" key="8">
    <source>
        <dbReference type="ARBA" id="ARBA00022917"/>
    </source>
</evidence>
<comment type="catalytic activity">
    <reaction evidence="10 11">
        <text>tRNA(Gly) + glycine + ATP = glycyl-tRNA(Gly) + AMP + diphosphate</text>
        <dbReference type="Rhea" id="RHEA:16013"/>
        <dbReference type="Rhea" id="RHEA-COMP:9664"/>
        <dbReference type="Rhea" id="RHEA-COMP:9683"/>
        <dbReference type="ChEBI" id="CHEBI:30616"/>
        <dbReference type="ChEBI" id="CHEBI:33019"/>
        <dbReference type="ChEBI" id="CHEBI:57305"/>
        <dbReference type="ChEBI" id="CHEBI:78442"/>
        <dbReference type="ChEBI" id="CHEBI:78522"/>
        <dbReference type="ChEBI" id="CHEBI:456215"/>
        <dbReference type="EC" id="6.1.1.14"/>
    </reaction>
</comment>
<proteinExistence type="inferred from homology"/>
<comment type="subunit">
    <text evidence="3 11">Tetramer of two alpha and two beta subunits.</text>
</comment>
<dbReference type="PRINTS" id="PR01045">
    <property type="entry name" value="TRNASYNTHGB"/>
</dbReference>
<comment type="similarity">
    <text evidence="2 11">Belongs to the class-II aminoacyl-tRNA synthetase family.</text>
</comment>
<evidence type="ECO:0000256" key="6">
    <source>
        <dbReference type="ARBA" id="ARBA00022741"/>
    </source>
</evidence>
<keyword evidence="15" id="KW-1185">Reference proteome</keyword>
<keyword evidence="8 11" id="KW-0648">Protein biosynthesis</keyword>
<reference evidence="14 15" key="1">
    <citation type="submission" date="2023-03" db="EMBL/GenBank/DDBJ databases">
        <title>Fodinicurvata sp. CAU 1616 isolated from sea sendiment.</title>
        <authorList>
            <person name="Kim W."/>
        </authorList>
    </citation>
    <scope>NUCLEOTIDE SEQUENCE [LARGE SCALE GENOMIC DNA]</scope>
    <source>
        <strain evidence="14 15">CAU 1616</strain>
    </source>
</reference>
<dbReference type="NCBIfam" id="TIGR00211">
    <property type="entry name" value="glyS"/>
    <property type="match status" value="1"/>
</dbReference>
<dbReference type="PANTHER" id="PTHR30075">
    <property type="entry name" value="GLYCYL-TRNA SYNTHETASE"/>
    <property type="match status" value="1"/>
</dbReference>
<protein>
    <recommendedName>
        <fullName evidence="11">Glycine--tRNA ligase beta subunit</fullName>
        <ecNumber evidence="11">6.1.1.14</ecNumber>
    </recommendedName>
    <alternativeName>
        <fullName evidence="11">Glycyl-tRNA synthetase beta subunit</fullName>
        <shortName evidence="11">GlyRS</shortName>
    </alternativeName>
</protein>
<dbReference type="RefSeq" id="WP_275820256.1">
    <property type="nucleotide sequence ID" value="NZ_JARHUD010000002.1"/>
</dbReference>
<dbReference type="HAMAP" id="MF_00255">
    <property type="entry name" value="Gly_tRNA_synth_beta"/>
    <property type="match status" value="1"/>
</dbReference>
<keyword evidence="9 11" id="KW-0030">Aminoacyl-tRNA synthetase</keyword>
<name>A0ABT5YJL2_9PROT</name>
<organism evidence="14 15">
    <name type="scientific">Aquibaculum arenosum</name>
    <dbReference type="NCBI Taxonomy" id="3032591"/>
    <lineage>
        <taxon>Bacteria</taxon>
        <taxon>Pseudomonadati</taxon>
        <taxon>Pseudomonadota</taxon>
        <taxon>Alphaproteobacteria</taxon>
        <taxon>Rhodospirillales</taxon>
        <taxon>Rhodovibrionaceae</taxon>
        <taxon>Aquibaculum</taxon>
    </lineage>
</organism>
<accession>A0ABT5YJL2</accession>
<evidence type="ECO:0000313" key="14">
    <source>
        <dbReference type="EMBL" id="MDF2095128.1"/>
    </source>
</evidence>
<evidence type="ECO:0000256" key="4">
    <source>
        <dbReference type="ARBA" id="ARBA00022490"/>
    </source>
</evidence>
<evidence type="ECO:0000256" key="3">
    <source>
        <dbReference type="ARBA" id="ARBA00011209"/>
    </source>
</evidence>
<dbReference type="SUPFAM" id="SSF109604">
    <property type="entry name" value="HD-domain/PDEase-like"/>
    <property type="match status" value="1"/>
</dbReference>
<dbReference type="InterPro" id="IPR006194">
    <property type="entry name" value="Gly-tRNA-synth_heterodimer"/>
</dbReference>
<dbReference type="PANTHER" id="PTHR30075:SF2">
    <property type="entry name" value="GLYCINE--TRNA LIGASE, CHLOROPLASTIC_MITOCHONDRIAL 2"/>
    <property type="match status" value="1"/>
</dbReference>
<evidence type="ECO:0000256" key="12">
    <source>
        <dbReference type="SAM" id="MobiDB-lite"/>
    </source>
</evidence>